<evidence type="ECO:0000313" key="1">
    <source>
        <dbReference type="EMBL" id="TQI83588.1"/>
    </source>
</evidence>
<dbReference type="Proteomes" id="UP000320710">
    <property type="component" value="Unassembled WGS sequence"/>
</dbReference>
<comment type="caution">
    <text evidence="1">The sequence shown here is derived from an EMBL/GenBank/DDBJ whole genome shotgun (WGS) entry which is preliminary data.</text>
</comment>
<proteinExistence type="predicted"/>
<name>A0AA46K336_SERMA</name>
<dbReference type="AlphaFoldDB" id="A0AA46K336"/>
<reference evidence="1 2" key="2">
    <citation type="submission" date="2019-07" db="EMBL/GenBank/DDBJ databases">
        <title>Investigation of anaerobic lignin degradation for improved lignocellulosic biofuels.</title>
        <authorList>
            <person name="Deangelis K.PhD."/>
        </authorList>
    </citation>
    <scope>NUCLEOTIDE SEQUENCE [LARGE SCALE GENOMIC DNA]</scope>
    <source>
        <strain evidence="1 2">106R</strain>
    </source>
</reference>
<organism evidence="1 2">
    <name type="scientific">Serratia marcescens</name>
    <dbReference type="NCBI Taxonomy" id="615"/>
    <lineage>
        <taxon>Bacteria</taxon>
        <taxon>Pseudomonadati</taxon>
        <taxon>Pseudomonadota</taxon>
        <taxon>Gammaproteobacteria</taxon>
        <taxon>Enterobacterales</taxon>
        <taxon>Yersiniaceae</taxon>
        <taxon>Serratia</taxon>
    </lineage>
</organism>
<sequence>MTSSCIAGRSAPYFAVVSRLVVLNGDLHWCRCAYALLVDETLLRPCYFNYIYTN</sequence>
<dbReference type="EMBL" id="VFMJ01000001">
    <property type="protein sequence ID" value="TQI83588.1"/>
    <property type="molecule type" value="Genomic_DNA"/>
</dbReference>
<reference evidence="1 2" key="1">
    <citation type="submission" date="2019-06" db="EMBL/GenBank/DDBJ databases">
        <authorList>
            <person name="Deangelis K."/>
            <person name="Huntemann M."/>
            <person name="Clum A."/>
            <person name="Pillay M."/>
            <person name="Palaniappan K."/>
            <person name="Varghese N."/>
            <person name="Mikhailova N."/>
            <person name="Stamatis D."/>
            <person name="Reddy T."/>
            <person name="Daum C."/>
            <person name="Shapiro N."/>
            <person name="Ivanova N."/>
            <person name="Kyrpides N."/>
            <person name="Woyke T."/>
        </authorList>
    </citation>
    <scope>NUCLEOTIDE SEQUENCE [LARGE SCALE GENOMIC DNA]</scope>
    <source>
        <strain evidence="1 2">106R</strain>
    </source>
</reference>
<accession>A0AA46K336</accession>
<protein>
    <submittedName>
        <fullName evidence="1">Uncharacterized protein</fullName>
    </submittedName>
</protein>
<gene>
    <name evidence="1" type="ORF">FHU12_1074</name>
</gene>
<evidence type="ECO:0000313" key="2">
    <source>
        <dbReference type="Proteomes" id="UP000320710"/>
    </source>
</evidence>